<gene>
    <name evidence="2" type="ORF">LCGC14_1623500</name>
</gene>
<protein>
    <submittedName>
        <fullName evidence="2">Uncharacterized protein</fullName>
    </submittedName>
</protein>
<evidence type="ECO:0000313" key="2">
    <source>
        <dbReference type="EMBL" id="KKM22618.1"/>
    </source>
</evidence>
<feature type="transmembrane region" description="Helical" evidence="1">
    <location>
        <begin position="6"/>
        <end position="25"/>
    </location>
</feature>
<name>A0A0F9KKD6_9ZZZZ</name>
<evidence type="ECO:0000256" key="1">
    <source>
        <dbReference type="SAM" id="Phobius"/>
    </source>
</evidence>
<proteinExistence type="predicted"/>
<dbReference type="AlphaFoldDB" id="A0A0F9KKD6"/>
<keyword evidence="1" id="KW-1133">Transmembrane helix</keyword>
<reference evidence="2" key="1">
    <citation type="journal article" date="2015" name="Nature">
        <title>Complex archaea that bridge the gap between prokaryotes and eukaryotes.</title>
        <authorList>
            <person name="Spang A."/>
            <person name="Saw J.H."/>
            <person name="Jorgensen S.L."/>
            <person name="Zaremba-Niedzwiedzka K."/>
            <person name="Martijn J."/>
            <person name="Lind A.E."/>
            <person name="van Eijk R."/>
            <person name="Schleper C."/>
            <person name="Guy L."/>
            <person name="Ettema T.J."/>
        </authorList>
    </citation>
    <scope>NUCLEOTIDE SEQUENCE</scope>
</reference>
<keyword evidence="1" id="KW-0812">Transmembrane</keyword>
<sequence>MTKLEFIVFISIVGVLAIHMILSLYSMKREREERLVKDHIVHSLDVAGKKLDKSKMYYFSKKANKIIIMDNPNFKEESK</sequence>
<organism evidence="2">
    <name type="scientific">marine sediment metagenome</name>
    <dbReference type="NCBI Taxonomy" id="412755"/>
    <lineage>
        <taxon>unclassified sequences</taxon>
        <taxon>metagenomes</taxon>
        <taxon>ecological metagenomes</taxon>
    </lineage>
</organism>
<dbReference type="EMBL" id="LAZR01013297">
    <property type="protein sequence ID" value="KKM22618.1"/>
    <property type="molecule type" value="Genomic_DNA"/>
</dbReference>
<comment type="caution">
    <text evidence="2">The sequence shown here is derived from an EMBL/GenBank/DDBJ whole genome shotgun (WGS) entry which is preliminary data.</text>
</comment>
<keyword evidence="1" id="KW-0472">Membrane</keyword>
<accession>A0A0F9KKD6</accession>